<name>A0A6G1K5H4_9PLEO</name>
<protein>
    <submittedName>
        <fullName evidence="2">Uncharacterized protein</fullName>
    </submittedName>
</protein>
<keyword evidence="3" id="KW-1185">Reference proteome</keyword>
<evidence type="ECO:0000313" key="3">
    <source>
        <dbReference type="Proteomes" id="UP000799428"/>
    </source>
</evidence>
<gene>
    <name evidence="2" type="ORF">K504DRAFT_468400</name>
</gene>
<dbReference type="InterPro" id="IPR027417">
    <property type="entry name" value="P-loop_NTPase"/>
</dbReference>
<dbReference type="Proteomes" id="UP000799428">
    <property type="component" value="Unassembled WGS sequence"/>
</dbReference>
<reference evidence="2" key="1">
    <citation type="journal article" date="2020" name="Stud. Mycol.">
        <title>101 Dothideomycetes genomes: a test case for predicting lifestyles and emergence of pathogens.</title>
        <authorList>
            <person name="Haridas S."/>
            <person name="Albert R."/>
            <person name="Binder M."/>
            <person name="Bloem J."/>
            <person name="Labutti K."/>
            <person name="Salamov A."/>
            <person name="Andreopoulos B."/>
            <person name="Baker S."/>
            <person name="Barry K."/>
            <person name="Bills G."/>
            <person name="Bluhm B."/>
            <person name="Cannon C."/>
            <person name="Castanera R."/>
            <person name="Culley D."/>
            <person name="Daum C."/>
            <person name="Ezra D."/>
            <person name="Gonzalez J."/>
            <person name="Henrissat B."/>
            <person name="Kuo A."/>
            <person name="Liang C."/>
            <person name="Lipzen A."/>
            <person name="Lutzoni F."/>
            <person name="Magnuson J."/>
            <person name="Mondo S."/>
            <person name="Nolan M."/>
            <person name="Ohm R."/>
            <person name="Pangilinan J."/>
            <person name="Park H.-J."/>
            <person name="Ramirez L."/>
            <person name="Alfaro M."/>
            <person name="Sun H."/>
            <person name="Tritt A."/>
            <person name="Yoshinaga Y."/>
            <person name="Zwiers L.-H."/>
            <person name="Turgeon B."/>
            <person name="Goodwin S."/>
            <person name="Spatafora J."/>
            <person name="Crous P."/>
            <person name="Grigoriev I."/>
        </authorList>
    </citation>
    <scope>NUCLEOTIDE SEQUENCE</scope>
    <source>
        <strain evidence="2">CBS 279.74</strain>
    </source>
</reference>
<accession>A0A6G1K5H4</accession>
<evidence type="ECO:0000313" key="2">
    <source>
        <dbReference type="EMBL" id="KAF2708010.1"/>
    </source>
</evidence>
<evidence type="ECO:0000256" key="1">
    <source>
        <dbReference type="SAM" id="MobiDB-lite"/>
    </source>
</evidence>
<organism evidence="2 3">
    <name type="scientific">Pleomassaria siparia CBS 279.74</name>
    <dbReference type="NCBI Taxonomy" id="1314801"/>
    <lineage>
        <taxon>Eukaryota</taxon>
        <taxon>Fungi</taxon>
        <taxon>Dikarya</taxon>
        <taxon>Ascomycota</taxon>
        <taxon>Pezizomycotina</taxon>
        <taxon>Dothideomycetes</taxon>
        <taxon>Pleosporomycetidae</taxon>
        <taxon>Pleosporales</taxon>
        <taxon>Pleomassariaceae</taxon>
        <taxon>Pleomassaria</taxon>
    </lineage>
</organism>
<feature type="region of interest" description="Disordered" evidence="1">
    <location>
        <begin position="98"/>
        <end position="130"/>
    </location>
</feature>
<proteinExistence type="predicted"/>
<dbReference type="AlphaFoldDB" id="A0A6G1K5H4"/>
<dbReference type="Gene3D" id="3.40.50.300">
    <property type="entry name" value="P-loop containing nucleotide triphosphate hydrolases"/>
    <property type="match status" value="1"/>
</dbReference>
<sequence length="130" mass="14616">MAFPLPHPPTNAQPPPVWPFQSVYGNPLPNQFTFTPTTGFSSLTIFQQNPPQQSEGVNMTGANHVIVVDTHPRSDKVKQFKARPNRFGQRETTIYVKRYYNSRSPSRQPHHAGPGLQNAPEQHSLSDDAR</sequence>
<dbReference type="SUPFAM" id="SSF52540">
    <property type="entry name" value="P-loop containing nucleoside triphosphate hydrolases"/>
    <property type="match status" value="1"/>
</dbReference>
<dbReference type="EMBL" id="MU005772">
    <property type="protein sequence ID" value="KAF2708010.1"/>
    <property type="molecule type" value="Genomic_DNA"/>
</dbReference>